<feature type="region of interest" description="Disordered" evidence="1">
    <location>
        <begin position="1"/>
        <end position="28"/>
    </location>
</feature>
<dbReference type="Proteomes" id="UP001194468">
    <property type="component" value="Unassembled WGS sequence"/>
</dbReference>
<evidence type="ECO:0000313" key="3">
    <source>
        <dbReference type="Proteomes" id="UP001194468"/>
    </source>
</evidence>
<evidence type="ECO:0000313" key="2">
    <source>
        <dbReference type="EMBL" id="KAF8439317.1"/>
    </source>
</evidence>
<reference evidence="2" key="2">
    <citation type="journal article" date="2020" name="Nat. Commun.">
        <title>Large-scale genome sequencing of mycorrhizal fungi provides insights into the early evolution of symbiotic traits.</title>
        <authorList>
            <person name="Miyauchi S."/>
            <person name="Kiss E."/>
            <person name="Kuo A."/>
            <person name="Drula E."/>
            <person name="Kohler A."/>
            <person name="Sanchez-Garcia M."/>
            <person name="Morin E."/>
            <person name="Andreopoulos B."/>
            <person name="Barry K.W."/>
            <person name="Bonito G."/>
            <person name="Buee M."/>
            <person name="Carver A."/>
            <person name="Chen C."/>
            <person name="Cichocki N."/>
            <person name="Clum A."/>
            <person name="Culley D."/>
            <person name="Crous P.W."/>
            <person name="Fauchery L."/>
            <person name="Girlanda M."/>
            <person name="Hayes R.D."/>
            <person name="Keri Z."/>
            <person name="LaButti K."/>
            <person name="Lipzen A."/>
            <person name="Lombard V."/>
            <person name="Magnuson J."/>
            <person name="Maillard F."/>
            <person name="Murat C."/>
            <person name="Nolan M."/>
            <person name="Ohm R.A."/>
            <person name="Pangilinan J."/>
            <person name="Pereira M.F."/>
            <person name="Perotto S."/>
            <person name="Peter M."/>
            <person name="Pfister S."/>
            <person name="Riley R."/>
            <person name="Sitrit Y."/>
            <person name="Stielow J.B."/>
            <person name="Szollosi G."/>
            <person name="Zifcakova L."/>
            <person name="Stursova M."/>
            <person name="Spatafora J.W."/>
            <person name="Tedersoo L."/>
            <person name="Vaario L.M."/>
            <person name="Yamada A."/>
            <person name="Yan M."/>
            <person name="Wang P."/>
            <person name="Xu J."/>
            <person name="Bruns T."/>
            <person name="Baldrian P."/>
            <person name="Vilgalys R."/>
            <person name="Dunand C."/>
            <person name="Henrissat B."/>
            <person name="Grigoriev I.V."/>
            <person name="Hibbett D."/>
            <person name="Nagy L.G."/>
            <person name="Martin F.M."/>
        </authorList>
    </citation>
    <scope>NUCLEOTIDE SEQUENCE</scope>
    <source>
        <strain evidence="2">BED1</strain>
    </source>
</reference>
<gene>
    <name evidence="2" type="ORF">L210DRAFT_2210770</name>
</gene>
<sequence>METKMSGYIPLNAVRNPRNHSADSNHVQRLPKQRLRCRMWYYIPFSPSTPPHLWRGSYIDIPLTSLRVGWVCSSPTHEPLLDPLADTTTVELGQFLCPNDAGV</sequence>
<proteinExistence type="predicted"/>
<evidence type="ECO:0000256" key="1">
    <source>
        <dbReference type="SAM" id="MobiDB-lite"/>
    </source>
</evidence>
<reference evidence="2" key="1">
    <citation type="submission" date="2019-10" db="EMBL/GenBank/DDBJ databases">
        <authorList>
            <consortium name="DOE Joint Genome Institute"/>
            <person name="Kuo A."/>
            <person name="Miyauchi S."/>
            <person name="Kiss E."/>
            <person name="Drula E."/>
            <person name="Kohler A."/>
            <person name="Sanchez-Garcia M."/>
            <person name="Andreopoulos B."/>
            <person name="Barry K.W."/>
            <person name="Bonito G."/>
            <person name="Buee M."/>
            <person name="Carver A."/>
            <person name="Chen C."/>
            <person name="Cichocki N."/>
            <person name="Clum A."/>
            <person name="Culley D."/>
            <person name="Crous P.W."/>
            <person name="Fauchery L."/>
            <person name="Girlanda M."/>
            <person name="Hayes R."/>
            <person name="Keri Z."/>
            <person name="LaButti K."/>
            <person name="Lipzen A."/>
            <person name="Lombard V."/>
            <person name="Magnuson J."/>
            <person name="Maillard F."/>
            <person name="Morin E."/>
            <person name="Murat C."/>
            <person name="Nolan M."/>
            <person name="Ohm R."/>
            <person name="Pangilinan J."/>
            <person name="Pereira M."/>
            <person name="Perotto S."/>
            <person name="Peter M."/>
            <person name="Riley R."/>
            <person name="Sitrit Y."/>
            <person name="Stielow B."/>
            <person name="Szollosi G."/>
            <person name="Zifcakova L."/>
            <person name="Stursova M."/>
            <person name="Spatafora J.W."/>
            <person name="Tedersoo L."/>
            <person name="Vaario L.-M."/>
            <person name="Yamada A."/>
            <person name="Yan M."/>
            <person name="Wang P."/>
            <person name="Xu J."/>
            <person name="Bruns T."/>
            <person name="Baldrian P."/>
            <person name="Vilgalys R."/>
            <person name="Henrissat B."/>
            <person name="Grigoriev I.V."/>
            <person name="Hibbett D."/>
            <person name="Nagy L.G."/>
            <person name="Martin F.M."/>
        </authorList>
    </citation>
    <scope>NUCLEOTIDE SEQUENCE</scope>
    <source>
        <strain evidence="2">BED1</strain>
    </source>
</reference>
<name>A0AAD4GEF0_BOLED</name>
<keyword evidence="3" id="KW-1185">Reference proteome</keyword>
<accession>A0AAD4GEF0</accession>
<organism evidence="2 3">
    <name type="scientific">Boletus edulis BED1</name>
    <dbReference type="NCBI Taxonomy" id="1328754"/>
    <lineage>
        <taxon>Eukaryota</taxon>
        <taxon>Fungi</taxon>
        <taxon>Dikarya</taxon>
        <taxon>Basidiomycota</taxon>
        <taxon>Agaricomycotina</taxon>
        <taxon>Agaricomycetes</taxon>
        <taxon>Agaricomycetidae</taxon>
        <taxon>Boletales</taxon>
        <taxon>Boletineae</taxon>
        <taxon>Boletaceae</taxon>
        <taxon>Boletoideae</taxon>
        <taxon>Boletus</taxon>
    </lineage>
</organism>
<protein>
    <submittedName>
        <fullName evidence="2">Uncharacterized protein</fullName>
    </submittedName>
</protein>
<dbReference type="AlphaFoldDB" id="A0AAD4GEF0"/>
<comment type="caution">
    <text evidence="2">The sequence shown here is derived from an EMBL/GenBank/DDBJ whole genome shotgun (WGS) entry which is preliminary data.</text>
</comment>
<dbReference type="EMBL" id="WHUW01000014">
    <property type="protein sequence ID" value="KAF8439317.1"/>
    <property type="molecule type" value="Genomic_DNA"/>
</dbReference>